<reference evidence="6" key="1">
    <citation type="submission" date="2025-08" db="UniProtKB">
        <authorList>
            <consortium name="RefSeq"/>
        </authorList>
    </citation>
    <scope>IDENTIFICATION</scope>
    <source>
        <tissue evidence="6">Whole body</tissue>
    </source>
</reference>
<dbReference type="Proteomes" id="UP000694846">
    <property type="component" value="Unplaced"/>
</dbReference>
<evidence type="ECO:0000256" key="1">
    <source>
        <dbReference type="ARBA" id="ARBA00022694"/>
    </source>
</evidence>
<dbReference type="PROSITE" id="PS51747">
    <property type="entry name" value="CYT_DCMP_DEAMINASES_2"/>
    <property type="match status" value="1"/>
</dbReference>
<dbReference type="PANTHER" id="PTHR11079:SF156">
    <property type="entry name" value="INACTIVE TRNA-SPECIFIC ADENOSINE DEAMINASE-LIKE PROTEIN 3-RELATED"/>
    <property type="match status" value="1"/>
</dbReference>
<dbReference type="PANTHER" id="PTHR11079">
    <property type="entry name" value="CYTOSINE DEAMINASE FAMILY MEMBER"/>
    <property type="match status" value="1"/>
</dbReference>
<dbReference type="GO" id="GO:0005634">
    <property type="term" value="C:nucleus"/>
    <property type="evidence" value="ECO:0007669"/>
    <property type="project" value="TreeGrafter"/>
</dbReference>
<evidence type="ECO:0000313" key="5">
    <source>
        <dbReference type="Proteomes" id="UP000694846"/>
    </source>
</evidence>
<proteinExistence type="inferred from homology"/>
<gene>
    <name evidence="6" type="primary">LOC112692042</name>
</gene>
<feature type="domain" description="CMP/dCMP-type deaminase" evidence="4">
    <location>
        <begin position="177"/>
        <end position="323"/>
    </location>
</feature>
<dbReference type="Pfam" id="PF00383">
    <property type="entry name" value="dCMP_cyt_deam_1"/>
    <property type="match status" value="1"/>
</dbReference>
<feature type="region of interest" description="Disordered" evidence="3">
    <location>
        <begin position="17"/>
        <end position="36"/>
    </location>
</feature>
<accession>A0A8B8GIC4</accession>
<dbReference type="GO" id="GO:0008033">
    <property type="term" value="P:tRNA processing"/>
    <property type="evidence" value="ECO:0007669"/>
    <property type="project" value="UniProtKB-KW"/>
</dbReference>
<organism evidence="5 6">
    <name type="scientific">Sipha flava</name>
    <name type="common">yellow sugarcane aphid</name>
    <dbReference type="NCBI Taxonomy" id="143950"/>
    <lineage>
        <taxon>Eukaryota</taxon>
        <taxon>Metazoa</taxon>
        <taxon>Ecdysozoa</taxon>
        <taxon>Arthropoda</taxon>
        <taxon>Hexapoda</taxon>
        <taxon>Insecta</taxon>
        <taxon>Pterygota</taxon>
        <taxon>Neoptera</taxon>
        <taxon>Paraneoptera</taxon>
        <taxon>Hemiptera</taxon>
        <taxon>Sternorrhyncha</taxon>
        <taxon>Aphidomorpha</taxon>
        <taxon>Aphidoidea</taxon>
        <taxon>Aphididae</taxon>
        <taxon>Sipha</taxon>
    </lineage>
</organism>
<evidence type="ECO:0000256" key="3">
    <source>
        <dbReference type="SAM" id="MobiDB-lite"/>
    </source>
</evidence>
<evidence type="ECO:0000256" key="2">
    <source>
        <dbReference type="ARBA" id="ARBA00038160"/>
    </source>
</evidence>
<dbReference type="Gene3D" id="3.40.140.10">
    <property type="entry name" value="Cytidine Deaminase, domain 2"/>
    <property type="match status" value="1"/>
</dbReference>
<keyword evidence="5" id="KW-1185">Reference proteome</keyword>
<keyword evidence="1" id="KW-0819">tRNA processing</keyword>
<dbReference type="GeneID" id="112692042"/>
<dbReference type="SUPFAM" id="SSF53927">
    <property type="entry name" value="Cytidine deaminase-like"/>
    <property type="match status" value="1"/>
</dbReference>
<dbReference type="GO" id="GO:0005737">
    <property type="term" value="C:cytoplasm"/>
    <property type="evidence" value="ECO:0007669"/>
    <property type="project" value="TreeGrafter"/>
</dbReference>
<protein>
    <submittedName>
        <fullName evidence="6">Probable inactive tRNA-specific adenosine deaminase-like protein 3 isoform X2</fullName>
    </submittedName>
</protein>
<dbReference type="GO" id="GO:0052717">
    <property type="term" value="F:tRNA-specific adenosine-34 deaminase activity"/>
    <property type="evidence" value="ECO:0007669"/>
    <property type="project" value="TreeGrafter"/>
</dbReference>
<evidence type="ECO:0000313" key="6">
    <source>
        <dbReference type="RefSeq" id="XP_025422341.1"/>
    </source>
</evidence>
<dbReference type="OrthoDB" id="6220758at2759"/>
<comment type="similarity">
    <text evidence="2">Belongs to the cytidine and deoxycytidylate deaminase family. ADAT3 subfamily.</text>
</comment>
<dbReference type="CDD" id="cd01285">
    <property type="entry name" value="nucleoside_deaminase"/>
    <property type="match status" value="1"/>
</dbReference>
<name>A0A8B8GIC4_9HEMI</name>
<sequence>MAAKSYILDNGAYTAKVGHTDDETPKNISMEPKQSRPPFSWTLRPVLPENITTNSIDTVNVFVDTITDRKLISNIIKRVQLIYPNSLTHLKLVKNQTIILMLANNMSPDQCINTLQVMKFDFSGLSGQPKVVAVPKSIPRTCNQNEQAQKLWPCKFHPDKRLESILSGKMFNLLQLATIERHMKMALECTKRSNSGVGAVMVDPINDLIIAQSEDFRIKHPIKHAVMCVIDEVAKTQGGGAWNSETTSRISKISSADKTGPYLCTGYDLYVTREPCVMCAMALVHSRVKRVFFGCKSINGSGGLAGKVRIHHLKNINHHFEVYTGVLEEECKLAALACLTN</sequence>
<dbReference type="RefSeq" id="XP_025422341.1">
    <property type="nucleotide sequence ID" value="XM_025566556.1"/>
</dbReference>
<dbReference type="AlphaFoldDB" id="A0A8B8GIC4"/>
<dbReference type="InterPro" id="IPR002125">
    <property type="entry name" value="CMP_dCMP_dom"/>
</dbReference>
<dbReference type="InterPro" id="IPR016193">
    <property type="entry name" value="Cytidine_deaminase-like"/>
</dbReference>
<evidence type="ECO:0000259" key="4">
    <source>
        <dbReference type="PROSITE" id="PS51747"/>
    </source>
</evidence>